<evidence type="ECO:0000313" key="2">
    <source>
        <dbReference type="Proteomes" id="UP000027604"/>
    </source>
</evidence>
<dbReference type="EMBL" id="HG322949">
    <property type="protein sequence ID" value="CDG85759.1"/>
    <property type="molecule type" value="Genomic_DNA"/>
</dbReference>
<protein>
    <submittedName>
        <fullName evidence="1">Uncharacterized protein</fullName>
    </submittedName>
</protein>
<accession>W0VAB4</accession>
<dbReference type="eggNOG" id="ENOG50337ZV">
    <property type="taxonomic scope" value="Bacteria"/>
</dbReference>
<name>W0VAB4_9BURK</name>
<proteinExistence type="predicted"/>
<dbReference type="AlphaFoldDB" id="W0VAB4"/>
<dbReference type="Proteomes" id="UP000027604">
    <property type="component" value="Chromosome I"/>
</dbReference>
<keyword evidence="2" id="KW-1185">Reference proteome</keyword>
<sequence>MRPPSLPSFIYIEYSMHDYQRPPTLHRYGQRSELELALTHGQFRLTPAGNCLTLSFSQAWDKKLFDLFTPADSCLIIHNTEEFGERLHRAVQRTLPSWAGIDGLVEYGVRAALGAAFSKTAQEAPEQEWLFAWRSMQSQASLNPVTVKIGSLENFAELRDRDTYLA</sequence>
<evidence type="ECO:0000313" key="1">
    <source>
        <dbReference type="EMBL" id="CDG85759.1"/>
    </source>
</evidence>
<organism evidence="1 2">
    <name type="scientific">Janthinobacterium agaricidamnosum NBRC 102515 = DSM 9628</name>
    <dbReference type="NCBI Taxonomy" id="1349767"/>
    <lineage>
        <taxon>Bacteria</taxon>
        <taxon>Pseudomonadati</taxon>
        <taxon>Pseudomonadota</taxon>
        <taxon>Betaproteobacteria</taxon>
        <taxon>Burkholderiales</taxon>
        <taxon>Oxalobacteraceae</taxon>
        <taxon>Janthinobacterium</taxon>
    </lineage>
</organism>
<dbReference type="PATRIC" id="fig|1349767.4.peg.1766"/>
<dbReference type="STRING" id="1349767.GJA_5162"/>
<dbReference type="HOGENOM" id="CLU_1600500_0_0_4"/>
<dbReference type="KEGG" id="jag:GJA_5162"/>
<reference evidence="1 2" key="1">
    <citation type="journal article" date="2015" name="Genome Announc.">
        <title>Genome Sequence of Mushroom Soft-Rot Pathogen Janthinobacterium agaricidamnosum.</title>
        <authorList>
            <person name="Graupner K."/>
            <person name="Lackner G."/>
            <person name="Hertweck C."/>
        </authorList>
    </citation>
    <scope>NUCLEOTIDE SEQUENCE [LARGE SCALE GENOMIC DNA]</scope>
    <source>
        <strain evidence="2">NBRC 102515 / DSM 9628</strain>
    </source>
</reference>
<gene>
    <name evidence="1" type="ORF">GJA_5162</name>
</gene>